<evidence type="ECO:0000256" key="1">
    <source>
        <dbReference type="ARBA" id="ARBA00004479"/>
    </source>
</evidence>
<dbReference type="InterPro" id="IPR011009">
    <property type="entry name" value="Kinase-like_dom_sf"/>
</dbReference>
<dbReference type="PROSITE" id="PS00109">
    <property type="entry name" value="PROTEIN_KINASE_TYR"/>
    <property type="match status" value="1"/>
</dbReference>
<dbReference type="SUPFAM" id="SSF56112">
    <property type="entry name" value="Protein kinase-like (PK-like)"/>
    <property type="match status" value="1"/>
</dbReference>
<dbReference type="Pfam" id="PF00069">
    <property type="entry name" value="Pkinase"/>
    <property type="match status" value="1"/>
</dbReference>
<keyword evidence="13 20" id="KW-1133">Transmembrane helix</keyword>
<dbReference type="InterPro" id="IPR051420">
    <property type="entry name" value="Ser_Thr_Kinases_DiverseReg"/>
</dbReference>
<keyword evidence="9" id="KW-0677">Repeat</keyword>
<evidence type="ECO:0000256" key="17">
    <source>
        <dbReference type="ARBA" id="ARBA00047899"/>
    </source>
</evidence>
<dbReference type="FunFam" id="3.80.10.10:FF:000177">
    <property type="entry name" value="Leucine-rich repeat receptor-like serine/threonine-protein kinase At1g17230"/>
    <property type="match status" value="1"/>
</dbReference>
<dbReference type="FunFam" id="3.30.200.20:FF:000309">
    <property type="entry name" value="Leucine-rich repeat receptor protein kinase MSP1"/>
    <property type="match status" value="1"/>
</dbReference>
<name>A0ABD2YNW8_9GENT</name>
<keyword evidence="3" id="KW-0723">Serine/threonine-protein kinase</keyword>
<keyword evidence="23" id="KW-1185">Reference proteome</keyword>
<keyword evidence="12 19" id="KW-0067">ATP-binding</keyword>
<dbReference type="PANTHER" id="PTHR48005">
    <property type="entry name" value="LEUCINE RICH REPEAT KINASE 2"/>
    <property type="match status" value="1"/>
</dbReference>
<dbReference type="GO" id="GO:0016020">
    <property type="term" value="C:membrane"/>
    <property type="evidence" value="ECO:0007669"/>
    <property type="project" value="UniProtKB-SubCell"/>
</dbReference>
<dbReference type="Gene3D" id="3.30.200.20">
    <property type="entry name" value="Phosphorylase Kinase, domain 1"/>
    <property type="match status" value="1"/>
</dbReference>
<protein>
    <recommendedName>
        <fullName evidence="2">non-specific serine/threonine protein kinase</fullName>
        <ecNumber evidence="2">2.7.11.1</ecNumber>
    </recommendedName>
</protein>
<dbReference type="InterPro" id="IPR032675">
    <property type="entry name" value="LRR_dom_sf"/>
</dbReference>
<keyword evidence="16" id="KW-0325">Glycoprotein</keyword>
<evidence type="ECO:0000256" key="6">
    <source>
        <dbReference type="ARBA" id="ARBA00022679"/>
    </source>
</evidence>
<comment type="catalytic activity">
    <reaction evidence="17">
        <text>L-threonyl-[protein] + ATP = O-phospho-L-threonyl-[protein] + ADP + H(+)</text>
        <dbReference type="Rhea" id="RHEA:46608"/>
        <dbReference type="Rhea" id="RHEA-COMP:11060"/>
        <dbReference type="Rhea" id="RHEA-COMP:11605"/>
        <dbReference type="ChEBI" id="CHEBI:15378"/>
        <dbReference type="ChEBI" id="CHEBI:30013"/>
        <dbReference type="ChEBI" id="CHEBI:30616"/>
        <dbReference type="ChEBI" id="CHEBI:61977"/>
        <dbReference type="ChEBI" id="CHEBI:456216"/>
        <dbReference type="EC" id="2.7.11.1"/>
    </reaction>
</comment>
<evidence type="ECO:0000256" key="18">
    <source>
        <dbReference type="ARBA" id="ARBA00048679"/>
    </source>
</evidence>
<dbReference type="InterPro" id="IPR017441">
    <property type="entry name" value="Protein_kinase_ATP_BS"/>
</dbReference>
<keyword evidence="15" id="KW-0675">Receptor</keyword>
<evidence type="ECO:0000256" key="3">
    <source>
        <dbReference type="ARBA" id="ARBA00022527"/>
    </source>
</evidence>
<evidence type="ECO:0000256" key="4">
    <source>
        <dbReference type="ARBA" id="ARBA00022553"/>
    </source>
</evidence>
<keyword evidence="7 20" id="KW-0812">Transmembrane</keyword>
<keyword evidence="11" id="KW-0418">Kinase</keyword>
<evidence type="ECO:0000256" key="11">
    <source>
        <dbReference type="ARBA" id="ARBA00022777"/>
    </source>
</evidence>
<evidence type="ECO:0000256" key="13">
    <source>
        <dbReference type="ARBA" id="ARBA00022989"/>
    </source>
</evidence>
<feature type="transmembrane region" description="Helical" evidence="20">
    <location>
        <begin position="371"/>
        <end position="393"/>
    </location>
</feature>
<keyword evidence="4" id="KW-0597">Phosphoprotein</keyword>
<dbReference type="SUPFAM" id="SSF52047">
    <property type="entry name" value="RNI-like"/>
    <property type="match status" value="1"/>
</dbReference>
<evidence type="ECO:0000256" key="12">
    <source>
        <dbReference type="ARBA" id="ARBA00022840"/>
    </source>
</evidence>
<dbReference type="AlphaFoldDB" id="A0ABD2YNW8"/>
<dbReference type="InterPro" id="IPR000719">
    <property type="entry name" value="Prot_kinase_dom"/>
</dbReference>
<comment type="subcellular location">
    <subcellularLocation>
        <location evidence="1">Membrane</location>
        <topology evidence="1">Single-pass type I membrane protein</topology>
    </subcellularLocation>
</comment>
<feature type="transmembrane region" description="Helical" evidence="20">
    <location>
        <begin position="633"/>
        <end position="656"/>
    </location>
</feature>
<keyword evidence="5" id="KW-0433">Leucine-rich repeat</keyword>
<dbReference type="PANTHER" id="PTHR48005:SF13">
    <property type="entry name" value="SERINE_THREONINE-PROTEIN KINASE DDB_G0278509-RELATED"/>
    <property type="match status" value="1"/>
</dbReference>
<evidence type="ECO:0000256" key="5">
    <source>
        <dbReference type="ARBA" id="ARBA00022614"/>
    </source>
</evidence>
<keyword evidence="14 20" id="KW-0472">Membrane</keyword>
<proteinExistence type="predicted"/>
<dbReference type="GO" id="GO:0005524">
    <property type="term" value="F:ATP binding"/>
    <property type="evidence" value="ECO:0007669"/>
    <property type="project" value="UniProtKB-UniRule"/>
</dbReference>
<dbReference type="Proteomes" id="UP001630127">
    <property type="component" value="Unassembled WGS sequence"/>
</dbReference>
<dbReference type="PROSITE" id="PS00107">
    <property type="entry name" value="PROTEIN_KINASE_ATP"/>
    <property type="match status" value="1"/>
</dbReference>
<dbReference type="InterPro" id="IPR003591">
    <property type="entry name" value="Leu-rich_rpt_typical-subtyp"/>
</dbReference>
<dbReference type="PROSITE" id="PS50011">
    <property type="entry name" value="PROTEIN_KINASE_DOM"/>
    <property type="match status" value="1"/>
</dbReference>
<dbReference type="GO" id="GO:0051707">
    <property type="term" value="P:response to other organism"/>
    <property type="evidence" value="ECO:0007669"/>
    <property type="project" value="UniProtKB-ARBA"/>
</dbReference>
<evidence type="ECO:0000256" key="15">
    <source>
        <dbReference type="ARBA" id="ARBA00023170"/>
    </source>
</evidence>
<comment type="caution">
    <text evidence="22">The sequence shown here is derived from an EMBL/GenBank/DDBJ whole genome shotgun (WGS) entry which is preliminary data.</text>
</comment>
<evidence type="ECO:0000256" key="9">
    <source>
        <dbReference type="ARBA" id="ARBA00022737"/>
    </source>
</evidence>
<dbReference type="InterPro" id="IPR008266">
    <property type="entry name" value="Tyr_kinase_AS"/>
</dbReference>
<dbReference type="GO" id="GO:0006952">
    <property type="term" value="P:defense response"/>
    <property type="evidence" value="ECO:0007669"/>
    <property type="project" value="UniProtKB-ARBA"/>
</dbReference>
<accession>A0ABD2YNW8</accession>
<dbReference type="InterPro" id="IPR001611">
    <property type="entry name" value="Leu-rich_rpt"/>
</dbReference>
<organism evidence="22 23">
    <name type="scientific">Cinchona calisaya</name>
    <dbReference type="NCBI Taxonomy" id="153742"/>
    <lineage>
        <taxon>Eukaryota</taxon>
        <taxon>Viridiplantae</taxon>
        <taxon>Streptophyta</taxon>
        <taxon>Embryophyta</taxon>
        <taxon>Tracheophyta</taxon>
        <taxon>Spermatophyta</taxon>
        <taxon>Magnoliopsida</taxon>
        <taxon>eudicotyledons</taxon>
        <taxon>Gunneridae</taxon>
        <taxon>Pentapetalae</taxon>
        <taxon>asterids</taxon>
        <taxon>lamiids</taxon>
        <taxon>Gentianales</taxon>
        <taxon>Rubiaceae</taxon>
        <taxon>Cinchonoideae</taxon>
        <taxon>Cinchoneae</taxon>
        <taxon>Cinchona</taxon>
    </lineage>
</organism>
<feature type="domain" description="Protein kinase" evidence="21">
    <location>
        <begin position="437"/>
        <end position="663"/>
    </location>
</feature>
<dbReference type="PRINTS" id="PR00019">
    <property type="entry name" value="LEURICHRPT"/>
</dbReference>
<evidence type="ECO:0000256" key="2">
    <source>
        <dbReference type="ARBA" id="ARBA00012513"/>
    </source>
</evidence>
<evidence type="ECO:0000256" key="20">
    <source>
        <dbReference type="SAM" id="Phobius"/>
    </source>
</evidence>
<reference evidence="22 23" key="1">
    <citation type="submission" date="2024-11" db="EMBL/GenBank/DDBJ databases">
        <title>A near-complete genome assembly of Cinchona calisaya.</title>
        <authorList>
            <person name="Lian D.C."/>
            <person name="Zhao X.W."/>
            <person name="Wei L."/>
        </authorList>
    </citation>
    <scope>NUCLEOTIDE SEQUENCE [LARGE SCALE GENOMIC DNA]</scope>
    <source>
        <tissue evidence="22">Nenye</tissue>
    </source>
</reference>
<evidence type="ECO:0000256" key="10">
    <source>
        <dbReference type="ARBA" id="ARBA00022741"/>
    </source>
</evidence>
<dbReference type="GO" id="GO:0004674">
    <property type="term" value="F:protein serine/threonine kinase activity"/>
    <property type="evidence" value="ECO:0007669"/>
    <property type="project" value="UniProtKB-KW"/>
</dbReference>
<sequence>MELGENQLQGSIPVTIGNLSNLEKLFLLKNQLSGSIPQDIGKLKKLAVLVLDKNQISGPLPELLCQNGTLEIITVTENMLTGPIPRSLKSCSSLVRARFNGNYLRGNLSEMFGIYEFLDFIVLSDNEFYGELSSNWGQCRMLETLMIAKNNVTGGIPPEFGNTTKLQTLNLSSNYLTGEIPRTVGKLVSMLKLDLHDNQLVGGITEELGMLTELLYLDLSTNNLNGSVPQHLENLQHLYHMNLSNNILSQKIPFQIGKLKQLSELDLSRNFLTGEIPSEFRSLQNLGELDLSHNNLSGLIPKALAELPGSLHIDVSFNNLEGPIPSGRAFLNLTIEELKGNKGLCGNITGLQACESSQLIKKHVNDKGHKLILTIVLPLLGSFMLLCAFFGVLRLHDQRKRNTKEEYTYLRMGDLFAICSYDGKALYSEILIATEEFSEKFCIGKGGYGSVYRAQLPSSDVVAVKRLHNKPEIANNRSFLNEIRALTEIKHRNIVKLFGFCSNAQHQFLVYEYLERGKLAKILSIEKEAKELDWQKRLNIVKGVAHALSYMHHDCSPPIVHRDISTNNVLLDPDYEARVSDFGTSKFLKTDSSNWSALAGTYGYVAPGNKGFLPFCDDLLSHPQGNFKSTHHLSILFSVLISCFTLCMLSMCTQHITYKVEHM</sequence>
<evidence type="ECO:0000256" key="19">
    <source>
        <dbReference type="PROSITE-ProRule" id="PRU10141"/>
    </source>
</evidence>
<dbReference type="Gene3D" id="1.10.510.10">
    <property type="entry name" value="Transferase(Phosphotransferase) domain 1"/>
    <property type="match status" value="1"/>
</dbReference>
<keyword evidence="6" id="KW-0808">Transferase</keyword>
<dbReference type="SMART" id="SM00369">
    <property type="entry name" value="LRR_TYP"/>
    <property type="match status" value="5"/>
</dbReference>
<evidence type="ECO:0000256" key="8">
    <source>
        <dbReference type="ARBA" id="ARBA00022729"/>
    </source>
</evidence>
<evidence type="ECO:0000256" key="14">
    <source>
        <dbReference type="ARBA" id="ARBA00023136"/>
    </source>
</evidence>
<keyword evidence="8" id="KW-0732">Signal</keyword>
<feature type="binding site" evidence="19">
    <location>
        <position position="465"/>
    </location>
    <ligand>
        <name>ATP</name>
        <dbReference type="ChEBI" id="CHEBI:30616"/>
    </ligand>
</feature>
<dbReference type="FunFam" id="1.10.510.10:FF:001023">
    <property type="entry name" value="Os07g0541700 protein"/>
    <property type="match status" value="1"/>
</dbReference>
<evidence type="ECO:0000313" key="22">
    <source>
        <dbReference type="EMBL" id="KAL3507243.1"/>
    </source>
</evidence>
<dbReference type="Pfam" id="PF00560">
    <property type="entry name" value="LRR_1"/>
    <property type="match status" value="2"/>
</dbReference>
<keyword evidence="10 19" id="KW-0547">Nucleotide-binding</keyword>
<dbReference type="Pfam" id="PF13855">
    <property type="entry name" value="LRR_8"/>
    <property type="match status" value="2"/>
</dbReference>
<gene>
    <name evidence="22" type="ORF">ACH5RR_032625</name>
</gene>
<evidence type="ECO:0000256" key="16">
    <source>
        <dbReference type="ARBA" id="ARBA00023180"/>
    </source>
</evidence>
<evidence type="ECO:0000259" key="21">
    <source>
        <dbReference type="PROSITE" id="PS50011"/>
    </source>
</evidence>
<comment type="catalytic activity">
    <reaction evidence="18">
        <text>L-seryl-[protein] + ATP = O-phospho-L-seryl-[protein] + ADP + H(+)</text>
        <dbReference type="Rhea" id="RHEA:17989"/>
        <dbReference type="Rhea" id="RHEA-COMP:9863"/>
        <dbReference type="Rhea" id="RHEA-COMP:11604"/>
        <dbReference type="ChEBI" id="CHEBI:15378"/>
        <dbReference type="ChEBI" id="CHEBI:29999"/>
        <dbReference type="ChEBI" id="CHEBI:30616"/>
        <dbReference type="ChEBI" id="CHEBI:83421"/>
        <dbReference type="ChEBI" id="CHEBI:456216"/>
        <dbReference type="EC" id="2.7.11.1"/>
    </reaction>
</comment>
<evidence type="ECO:0000313" key="23">
    <source>
        <dbReference type="Proteomes" id="UP001630127"/>
    </source>
</evidence>
<dbReference type="EC" id="2.7.11.1" evidence="2"/>
<dbReference type="EMBL" id="JBJUIK010000013">
    <property type="protein sequence ID" value="KAL3507243.1"/>
    <property type="molecule type" value="Genomic_DNA"/>
</dbReference>
<dbReference type="Gene3D" id="3.80.10.10">
    <property type="entry name" value="Ribonuclease Inhibitor"/>
    <property type="match status" value="2"/>
</dbReference>
<evidence type="ECO:0000256" key="7">
    <source>
        <dbReference type="ARBA" id="ARBA00022692"/>
    </source>
</evidence>